<dbReference type="GO" id="GO:0005524">
    <property type="term" value="F:ATP binding"/>
    <property type="evidence" value="ECO:0007669"/>
    <property type="project" value="UniProtKB-KW"/>
</dbReference>
<dbReference type="FunFam" id="3.40.50.620:FF:000013">
    <property type="entry name" value="Pantothenate synthetase"/>
    <property type="match status" value="1"/>
</dbReference>
<feature type="binding site" evidence="8">
    <location>
        <begin position="35"/>
        <end position="42"/>
    </location>
    <ligand>
        <name>ATP</name>
        <dbReference type="ChEBI" id="CHEBI:30616"/>
    </ligand>
</feature>
<keyword evidence="5 8" id="KW-0547">Nucleotide-binding</keyword>
<comment type="function">
    <text evidence="8">Catalyzes the condensation of pantoate with beta-alanine in an ATP-dependent reaction via a pantoyl-adenylate intermediate.</text>
</comment>
<evidence type="ECO:0000313" key="10">
    <source>
        <dbReference type="Proteomes" id="UP000646365"/>
    </source>
</evidence>
<keyword evidence="4 8" id="KW-0566">Pantothenate biosynthesis</keyword>
<evidence type="ECO:0000256" key="8">
    <source>
        <dbReference type="HAMAP-Rule" id="MF_00158"/>
    </source>
</evidence>
<dbReference type="Gene3D" id="3.40.50.620">
    <property type="entry name" value="HUPs"/>
    <property type="match status" value="1"/>
</dbReference>
<dbReference type="EMBL" id="BMJQ01000007">
    <property type="protein sequence ID" value="GGF22554.1"/>
    <property type="molecule type" value="Genomic_DNA"/>
</dbReference>
<dbReference type="InterPro" id="IPR014729">
    <property type="entry name" value="Rossmann-like_a/b/a_fold"/>
</dbReference>
<evidence type="ECO:0000256" key="4">
    <source>
        <dbReference type="ARBA" id="ARBA00022655"/>
    </source>
</evidence>
<dbReference type="RefSeq" id="WP_189047257.1">
    <property type="nucleotide sequence ID" value="NZ_BMJQ01000007.1"/>
</dbReference>
<comment type="pathway">
    <text evidence="1 8">Cofactor biosynthesis; (R)-pantothenate biosynthesis; (R)-pantothenate from (R)-pantoate and beta-alanine: step 1/1.</text>
</comment>
<keyword evidence="10" id="KW-1185">Reference proteome</keyword>
<evidence type="ECO:0000256" key="2">
    <source>
        <dbReference type="ARBA" id="ARBA00009256"/>
    </source>
</evidence>
<comment type="similarity">
    <text evidence="2 8">Belongs to the pantothenate synthetase family.</text>
</comment>
<accession>A0A8J2YUS3</accession>
<feature type="binding site" evidence="8">
    <location>
        <begin position="189"/>
        <end position="192"/>
    </location>
    <ligand>
        <name>ATP</name>
        <dbReference type="ChEBI" id="CHEBI:30616"/>
    </ligand>
</feature>
<organism evidence="9 10">
    <name type="scientific">Aliidongia dinghuensis</name>
    <dbReference type="NCBI Taxonomy" id="1867774"/>
    <lineage>
        <taxon>Bacteria</taxon>
        <taxon>Pseudomonadati</taxon>
        <taxon>Pseudomonadota</taxon>
        <taxon>Alphaproteobacteria</taxon>
        <taxon>Rhodospirillales</taxon>
        <taxon>Dongiaceae</taxon>
        <taxon>Aliidongia</taxon>
    </lineage>
</organism>
<dbReference type="GO" id="GO:0004592">
    <property type="term" value="F:pantoate-beta-alanine ligase activity"/>
    <property type="evidence" value="ECO:0007669"/>
    <property type="project" value="UniProtKB-UniRule"/>
</dbReference>
<feature type="binding site" evidence="8">
    <location>
        <position position="181"/>
    </location>
    <ligand>
        <name>ATP</name>
        <dbReference type="ChEBI" id="CHEBI:30616"/>
    </ligand>
</feature>
<feature type="active site" description="Proton donor" evidence="8">
    <location>
        <position position="42"/>
    </location>
</feature>
<feature type="binding site" evidence="8">
    <location>
        <position position="66"/>
    </location>
    <ligand>
        <name>beta-alanine</name>
        <dbReference type="ChEBI" id="CHEBI:57966"/>
    </ligand>
</feature>
<comment type="subunit">
    <text evidence="8">Homodimer.</text>
</comment>
<evidence type="ECO:0000256" key="6">
    <source>
        <dbReference type="ARBA" id="ARBA00022840"/>
    </source>
</evidence>
<evidence type="ECO:0000256" key="7">
    <source>
        <dbReference type="ARBA" id="ARBA00048258"/>
    </source>
</evidence>
<dbReference type="CDD" id="cd00560">
    <property type="entry name" value="PanC"/>
    <property type="match status" value="1"/>
</dbReference>
<reference evidence="9" key="2">
    <citation type="submission" date="2020-09" db="EMBL/GenBank/DDBJ databases">
        <authorList>
            <person name="Sun Q."/>
            <person name="Zhou Y."/>
        </authorList>
    </citation>
    <scope>NUCLEOTIDE SEQUENCE</scope>
    <source>
        <strain evidence="9">CGMCC 1.15725</strain>
    </source>
</reference>
<dbReference type="HAMAP" id="MF_00158">
    <property type="entry name" value="PanC"/>
    <property type="match status" value="1"/>
</dbReference>
<comment type="catalytic activity">
    <reaction evidence="7 8">
        <text>(R)-pantoate + beta-alanine + ATP = (R)-pantothenate + AMP + diphosphate + H(+)</text>
        <dbReference type="Rhea" id="RHEA:10912"/>
        <dbReference type="ChEBI" id="CHEBI:15378"/>
        <dbReference type="ChEBI" id="CHEBI:15980"/>
        <dbReference type="ChEBI" id="CHEBI:29032"/>
        <dbReference type="ChEBI" id="CHEBI:30616"/>
        <dbReference type="ChEBI" id="CHEBI:33019"/>
        <dbReference type="ChEBI" id="CHEBI:57966"/>
        <dbReference type="ChEBI" id="CHEBI:456215"/>
        <dbReference type="EC" id="6.3.2.1"/>
    </reaction>
</comment>
<comment type="miscellaneous">
    <text evidence="8">The reaction proceeds by a bi uni uni bi ping pong mechanism.</text>
</comment>
<dbReference type="UniPathway" id="UPA00028">
    <property type="reaction ID" value="UER00005"/>
</dbReference>
<dbReference type="InterPro" id="IPR003721">
    <property type="entry name" value="Pantoate_ligase"/>
</dbReference>
<evidence type="ECO:0000256" key="3">
    <source>
        <dbReference type="ARBA" id="ARBA00022598"/>
    </source>
</evidence>
<evidence type="ECO:0000313" key="9">
    <source>
        <dbReference type="EMBL" id="GGF22554.1"/>
    </source>
</evidence>
<dbReference type="PANTHER" id="PTHR21299:SF1">
    <property type="entry name" value="PANTOATE--BETA-ALANINE LIGASE"/>
    <property type="match status" value="1"/>
</dbReference>
<evidence type="ECO:0000256" key="1">
    <source>
        <dbReference type="ARBA" id="ARBA00004990"/>
    </source>
</evidence>
<keyword evidence="6 8" id="KW-0067">ATP-binding</keyword>
<dbReference type="PANTHER" id="PTHR21299">
    <property type="entry name" value="CYTIDYLATE KINASE/PANTOATE-BETA-ALANINE LIGASE"/>
    <property type="match status" value="1"/>
</dbReference>
<feature type="binding site" evidence="8">
    <location>
        <position position="66"/>
    </location>
    <ligand>
        <name>(R)-pantoate</name>
        <dbReference type="ChEBI" id="CHEBI:15980"/>
    </ligand>
</feature>
<keyword evidence="8" id="KW-0963">Cytoplasm</keyword>
<sequence>MSTTAPPILRTVADLRDQIARWRREGARIGLIPTMGALHDGHMALVRRALDAGERAVVSIFVNPTQFGPNEDFAAYPRREAEDVAKLAAIGGHLVWAPMVEEMYPEGFATHVAVSRLTDGLDGPFRPGHFQGVATVVTKLLLQVLPDRAYFGEKDYQQLQVVRRMVRDLDIPTEIVGVPTVREADGLALSSRNVYLSPEERRIAAMLPQVMRETADAALAGQVPFAELLAAAKARLAAEGFGPIDYVSIYDAERLVPVEDLARPARLFAAARIGRTRLIDNIPIEASAA</sequence>
<reference evidence="9" key="1">
    <citation type="journal article" date="2014" name="Int. J. Syst. Evol. Microbiol.">
        <title>Complete genome sequence of Corynebacterium casei LMG S-19264T (=DSM 44701T), isolated from a smear-ripened cheese.</title>
        <authorList>
            <consortium name="US DOE Joint Genome Institute (JGI-PGF)"/>
            <person name="Walter F."/>
            <person name="Albersmeier A."/>
            <person name="Kalinowski J."/>
            <person name="Ruckert C."/>
        </authorList>
    </citation>
    <scope>NUCLEOTIDE SEQUENCE</scope>
    <source>
        <strain evidence="9">CGMCC 1.15725</strain>
    </source>
</reference>
<dbReference type="EC" id="6.3.2.1" evidence="8"/>
<dbReference type="Gene3D" id="3.30.1300.10">
    <property type="entry name" value="Pantoate-beta-alanine ligase, C-terminal domain"/>
    <property type="match status" value="1"/>
</dbReference>
<keyword evidence="3 8" id="KW-0436">Ligase</keyword>
<gene>
    <name evidence="8 9" type="primary">panC</name>
    <name evidence="9" type="ORF">GCM10011611_30800</name>
</gene>
<dbReference type="GO" id="GO:0005829">
    <property type="term" value="C:cytosol"/>
    <property type="evidence" value="ECO:0007669"/>
    <property type="project" value="TreeGrafter"/>
</dbReference>
<dbReference type="Proteomes" id="UP000646365">
    <property type="component" value="Unassembled WGS sequence"/>
</dbReference>
<feature type="binding site" evidence="8">
    <location>
        <position position="158"/>
    </location>
    <ligand>
        <name>(R)-pantoate</name>
        <dbReference type="ChEBI" id="CHEBI:15980"/>
    </ligand>
</feature>
<feature type="binding site" evidence="8">
    <location>
        <begin position="152"/>
        <end position="155"/>
    </location>
    <ligand>
        <name>ATP</name>
        <dbReference type="ChEBI" id="CHEBI:30616"/>
    </ligand>
</feature>
<dbReference type="SUPFAM" id="SSF52374">
    <property type="entry name" value="Nucleotidylyl transferase"/>
    <property type="match status" value="1"/>
</dbReference>
<dbReference type="InterPro" id="IPR042176">
    <property type="entry name" value="Pantoate_ligase_C"/>
</dbReference>
<name>A0A8J2YUS3_9PROT</name>
<dbReference type="GO" id="GO:0015940">
    <property type="term" value="P:pantothenate biosynthetic process"/>
    <property type="evidence" value="ECO:0007669"/>
    <property type="project" value="UniProtKB-UniRule"/>
</dbReference>
<dbReference type="AlphaFoldDB" id="A0A8J2YUS3"/>
<dbReference type="NCBIfam" id="TIGR00018">
    <property type="entry name" value="panC"/>
    <property type="match status" value="1"/>
</dbReference>
<proteinExistence type="inferred from homology"/>
<dbReference type="Pfam" id="PF02569">
    <property type="entry name" value="Pantoate_ligase"/>
    <property type="match status" value="1"/>
</dbReference>
<comment type="subcellular location">
    <subcellularLocation>
        <location evidence="8">Cytoplasm</location>
    </subcellularLocation>
</comment>
<evidence type="ECO:0000256" key="5">
    <source>
        <dbReference type="ARBA" id="ARBA00022741"/>
    </source>
</evidence>
<comment type="caution">
    <text evidence="9">The sequence shown here is derived from an EMBL/GenBank/DDBJ whole genome shotgun (WGS) entry which is preliminary data.</text>
</comment>
<protein>
    <recommendedName>
        <fullName evidence="8">Pantothenate synthetase</fullName>
        <shortName evidence="8">PS</shortName>
        <ecNumber evidence="8">6.3.2.1</ecNumber>
    </recommendedName>
    <alternativeName>
        <fullName evidence="8">Pantoate--beta-alanine ligase</fullName>
    </alternativeName>
    <alternativeName>
        <fullName evidence="8">Pantoate-activating enzyme</fullName>
    </alternativeName>
</protein>